<accession>A0A5J5A5L4</accession>
<dbReference type="EMBL" id="CM018046">
    <property type="protein sequence ID" value="KAA8525122.1"/>
    <property type="molecule type" value="Genomic_DNA"/>
</dbReference>
<organism evidence="1 2">
    <name type="scientific">Nyssa sinensis</name>
    <dbReference type="NCBI Taxonomy" id="561372"/>
    <lineage>
        <taxon>Eukaryota</taxon>
        <taxon>Viridiplantae</taxon>
        <taxon>Streptophyta</taxon>
        <taxon>Embryophyta</taxon>
        <taxon>Tracheophyta</taxon>
        <taxon>Spermatophyta</taxon>
        <taxon>Magnoliopsida</taxon>
        <taxon>eudicotyledons</taxon>
        <taxon>Gunneridae</taxon>
        <taxon>Pentapetalae</taxon>
        <taxon>asterids</taxon>
        <taxon>Cornales</taxon>
        <taxon>Nyssaceae</taxon>
        <taxon>Nyssa</taxon>
    </lineage>
</organism>
<name>A0A5J5A5L4_9ASTE</name>
<dbReference type="Proteomes" id="UP000325577">
    <property type="component" value="Linkage Group LG3"/>
</dbReference>
<gene>
    <name evidence="1" type="ORF">F0562_007015</name>
</gene>
<dbReference type="AlphaFoldDB" id="A0A5J5A5L4"/>
<evidence type="ECO:0000313" key="2">
    <source>
        <dbReference type="Proteomes" id="UP000325577"/>
    </source>
</evidence>
<keyword evidence="2" id="KW-1185">Reference proteome</keyword>
<proteinExistence type="predicted"/>
<sequence length="107" mass="12049">MEINCIAADGSSCATDVVLSAFVACCVSFAYGCADYKQQRPSQELVLPRICMEWNRGFDTFIEIDQHYGRGIRTAFSFYTDSLILDAFGSYSRFIDMLVLEKLQVTC</sequence>
<reference evidence="1 2" key="1">
    <citation type="submission" date="2019-09" db="EMBL/GenBank/DDBJ databases">
        <title>A chromosome-level genome assembly of the Chinese tupelo Nyssa sinensis.</title>
        <authorList>
            <person name="Yang X."/>
            <person name="Kang M."/>
            <person name="Yang Y."/>
            <person name="Xiong H."/>
            <person name="Wang M."/>
            <person name="Zhang Z."/>
            <person name="Wang Z."/>
            <person name="Wu H."/>
            <person name="Ma T."/>
            <person name="Liu J."/>
            <person name="Xi Z."/>
        </authorList>
    </citation>
    <scope>NUCLEOTIDE SEQUENCE [LARGE SCALE GENOMIC DNA]</scope>
    <source>
        <strain evidence="1">J267</strain>
        <tissue evidence="1">Leaf</tissue>
    </source>
</reference>
<protein>
    <submittedName>
        <fullName evidence="1">Uncharacterized protein</fullName>
    </submittedName>
</protein>
<evidence type="ECO:0000313" key="1">
    <source>
        <dbReference type="EMBL" id="KAA8525122.1"/>
    </source>
</evidence>